<dbReference type="RefSeq" id="WP_023054929.1">
    <property type="nucleotide sequence ID" value="NZ_JAUSTN010000002.1"/>
</dbReference>
<evidence type="ECO:0000313" key="7">
    <source>
        <dbReference type="Proteomes" id="UP001236559"/>
    </source>
</evidence>
<proteinExistence type="predicted"/>
<organism evidence="6 7">
    <name type="scientific">Peptoniphilus koenoeneniae</name>
    <dbReference type="NCBI Taxonomy" id="507751"/>
    <lineage>
        <taxon>Bacteria</taxon>
        <taxon>Bacillati</taxon>
        <taxon>Bacillota</taxon>
        <taxon>Tissierellia</taxon>
        <taxon>Tissierellales</taxon>
        <taxon>Peptoniphilaceae</taxon>
        <taxon>Peptoniphilus</taxon>
    </lineage>
</organism>
<sequence>MLDNKYFGIILTFATFEIGKMLNKKLKSPIANPLLISIALCILFLKVTGISYESYKQGGDFIMFFIAPATVAMVVDLYENLDELKKNLFPILIGTLLGSILAMLFIVISYKLAGFEKSIIISSAPQSITTAIAIALSEEYGGNPAITAVLVVLRGVTGAVIAPIIIKAFRIKDPTAQGVAIGTSSHAVGTSEARKIGEIQGAMSGLSIAVTGLVTVILMPIIMKLI</sequence>
<comment type="subcellular location">
    <subcellularLocation>
        <location evidence="1">Membrane</location>
        <topology evidence="1">Multi-pass membrane protein</topology>
    </subcellularLocation>
</comment>
<feature type="transmembrane region" description="Helical" evidence="5">
    <location>
        <begin position="61"/>
        <end position="81"/>
    </location>
</feature>
<evidence type="ECO:0000256" key="3">
    <source>
        <dbReference type="ARBA" id="ARBA00022989"/>
    </source>
</evidence>
<keyword evidence="2 5" id="KW-0812">Transmembrane</keyword>
<dbReference type="InterPro" id="IPR007300">
    <property type="entry name" value="CidB/LrgB"/>
</dbReference>
<accession>A0ABU0ATJ0</accession>
<evidence type="ECO:0000256" key="2">
    <source>
        <dbReference type="ARBA" id="ARBA00022692"/>
    </source>
</evidence>
<dbReference type="PANTHER" id="PTHR30249:SF0">
    <property type="entry name" value="PLASTIDAL GLYCOLATE_GLYCERATE TRANSLOCATOR 1, CHLOROPLASTIC"/>
    <property type="match status" value="1"/>
</dbReference>
<feature type="transmembrane region" description="Helical" evidence="5">
    <location>
        <begin position="202"/>
        <end position="223"/>
    </location>
</feature>
<dbReference type="GO" id="GO:0016787">
    <property type="term" value="F:hydrolase activity"/>
    <property type="evidence" value="ECO:0007669"/>
    <property type="project" value="UniProtKB-KW"/>
</dbReference>
<keyword evidence="3 5" id="KW-1133">Transmembrane helix</keyword>
<dbReference type="Pfam" id="PF04172">
    <property type="entry name" value="LrgB"/>
    <property type="match status" value="1"/>
</dbReference>
<dbReference type="PANTHER" id="PTHR30249">
    <property type="entry name" value="PUTATIVE SEROTONIN TRANSPORTER"/>
    <property type="match status" value="1"/>
</dbReference>
<protein>
    <submittedName>
        <fullName evidence="6">Murein hydrolase (TIGR00659 family)</fullName>
    </submittedName>
</protein>
<evidence type="ECO:0000256" key="4">
    <source>
        <dbReference type="ARBA" id="ARBA00023136"/>
    </source>
</evidence>
<evidence type="ECO:0000256" key="5">
    <source>
        <dbReference type="SAM" id="Phobius"/>
    </source>
</evidence>
<keyword evidence="7" id="KW-1185">Reference proteome</keyword>
<feature type="transmembrane region" description="Helical" evidence="5">
    <location>
        <begin position="88"/>
        <end position="108"/>
    </location>
</feature>
<evidence type="ECO:0000256" key="1">
    <source>
        <dbReference type="ARBA" id="ARBA00004141"/>
    </source>
</evidence>
<gene>
    <name evidence="6" type="ORF">J2S72_000328</name>
</gene>
<feature type="transmembrane region" description="Helical" evidence="5">
    <location>
        <begin position="34"/>
        <end position="55"/>
    </location>
</feature>
<reference evidence="6 7" key="1">
    <citation type="submission" date="2023-07" db="EMBL/GenBank/DDBJ databases">
        <title>Genomic Encyclopedia of Type Strains, Phase IV (KMG-IV): sequencing the most valuable type-strain genomes for metagenomic binning, comparative biology and taxonomic classification.</title>
        <authorList>
            <person name="Goeker M."/>
        </authorList>
    </citation>
    <scope>NUCLEOTIDE SEQUENCE [LARGE SCALE GENOMIC DNA]</scope>
    <source>
        <strain evidence="6 7">DSM 22616</strain>
    </source>
</reference>
<feature type="transmembrane region" description="Helical" evidence="5">
    <location>
        <begin position="145"/>
        <end position="166"/>
    </location>
</feature>
<evidence type="ECO:0000313" key="6">
    <source>
        <dbReference type="EMBL" id="MDQ0274320.1"/>
    </source>
</evidence>
<name>A0ABU0ATJ0_9FIRM</name>
<comment type="caution">
    <text evidence="6">The sequence shown here is derived from an EMBL/GenBank/DDBJ whole genome shotgun (WGS) entry which is preliminary data.</text>
</comment>
<dbReference type="Proteomes" id="UP001236559">
    <property type="component" value="Unassembled WGS sequence"/>
</dbReference>
<keyword evidence="6" id="KW-0378">Hydrolase</keyword>
<keyword evidence="4 5" id="KW-0472">Membrane</keyword>
<dbReference type="EMBL" id="JAUSTN010000002">
    <property type="protein sequence ID" value="MDQ0274320.1"/>
    <property type="molecule type" value="Genomic_DNA"/>
</dbReference>